<feature type="domain" description="CCHC-type" evidence="4">
    <location>
        <begin position="154"/>
        <end position="168"/>
    </location>
</feature>
<keyword evidence="1" id="KW-0479">Metal-binding</keyword>
<keyword evidence="1" id="KW-0863">Zinc-finger</keyword>
<dbReference type="OrthoDB" id="1744514at2759"/>
<feature type="coiled-coil region" evidence="2">
    <location>
        <begin position="247"/>
        <end position="274"/>
    </location>
</feature>
<evidence type="ECO:0000256" key="1">
    <source>
        <dbReference type="PROSITE-ProRule" id="PRU00047"/>
    </source>
</evidence>
<dbReference type="AlphaFoldDB" id="A0A7J7P1R0"/>
<comment type="caution">
    <text evidence="5">The sequence shown here is derived from an EMBL/GenBank/DDBJ whole genome shotgun (WGS) entry which is preliminary data.</text>
</comment>
<dbReference type="SUPFAM" id="SSF57756">
    <property type="entry name" value="Retrovirus zinc finger-like domains"/>
    <property type="match status" value="1"/>
</dbReference>
<dbReference type="PROSITE" id="PS50158">
    <property type="entry name" value="ZF_CCHC"/>
    <property type="match status" value="1"/>
</dbReference>
<evidence type="ECO:0000313" key="6">
    <source>
        <dbReference type="Proteomes" id="UP000541444"/>
    </source>
</evidence>
<keyword evidence="2" id="KW-0175">Coiled coil</keyword>
<evidence type="ECO:0000256" key="3">
    <source>
        <dbReference type="SAM" id="MobiDB-lite"/>
    </source>
</evidence>
<evidence type="ECO:0000256" key="2">
    <source>
        <dbReference type="SAM" id="Coils"/>
    </source>
</evidence>
<dbReference type="GO" id="GO:0008270">
    <property type="term" value="F:zinc ion binding"/>
    <property type="evidence" value="ECO:0007669"/>
    <property type="project" value="UniProtKB-KW"/>
</dbReference>
<dbReference type="InterPro" id="IPR001878">
    <property type="entry name" value="Znf_CCHC"/>
</dbReference>
<protein>
    <recommendedName>
        <fullName evidence="4">CCHC-type domain-containing protein</fullName>
    </recommendedName>
</protein>
<evidence type="ECO:0000259" key="4">
    <source>
        <dbReference type="PROSITE" id="PS50158"/>
    </source>
</evidence>
<sequence>MAATKLKESSFLHILPTWLDPKFVIHVQTHRCGDKGLVYVKIEVQVKCHALYPFDNTSYISLKKVFGGISRRAVERTEENLVGDQERLLREQKSDSCREALVRREIILRLGYQVWQNVNYKSRPHDRVKSYGKQTNSSTHPHNDSNQDLNKVECYRCYKYGHYAHSCPTKSSNSNHKAVNIKVSWDDDNDEFDDHPQEYKNGNYCAFPSIINSSNNYSDTFELENFIEGQSDYESDNSEEPKIEELYSQLISQLEKLKKEKDALIVKLDMCEKVYYCGEI</sequence>
<evidence type="ECO:0000313" key="5">
    <source>
        <dbReference type="EMBL" id="KAF6173397.1"/>
    </source>
</evidence>
<organism evidence="5 6">
    <name type="scientific">Kingdonia uniflora</name>
    <dbReference type="NCBI Taxonomy" id="39325"/>
    <lineage>
        <taxon>Eukaryota</taxon>
        <taxon>Viridiplantae</taxon>
        <taxon>Streptophyta</taxon>
        <taxon>Embryophyta</taxon>
        <taxon>Tracheophyta</taxon>
        <taxon>Spermatophyta</taxon>
        <taxon>Magnoliopsida</taxon>
        <taxon>Ranunculales</taxon>
        <taxon>Circaeasteraceae</taxon>
        <taxon>Kingdonia</taxon>
    </lineage>
</organism>
<dbReference type="Proteomes" id="UP000541444">
    <property type="component" value="Unassembled WGS sequence"/>
</dbReference>
<dbReference type="GO" id="GO:0003676">
    <property type="term" value="F:nucleic acid binding"/>
    <property type="evidence" value="ECO:0007669"/>
    <property type="project" value="InterPro"/>
</dbReference>
<gene>
    <name evidence="5" type="ORF">GIB67_027092</name>
</gene>
<proteinExistence type="predicted"/>
<dbReference type="InterPro" id="IPR036875">
    <property type="entry name" value="Znf_CCHC_sf"/>
</dbReference>
<keyword evidence="6" id="KW-1185">Reference proteome</keyword>
<dbReference type="EMBL" id="JACGCM010000347">
    <property type="protein sequence ID" value="KAF6173397.1"/>
    <property type="molecule type" value="Genomic_DNA"/>
</dbReference>
<name>A0A7J7P1R0_9MAGN</name>
<reference evidence="5 6" key="1">
    <citation type="journal article" date="2020" name="IScience">
        <title>Genome Sequencing of the Endangered Kingdonia uniflora (Circaeasteraceae, Ranunculales) Reveals Potential Mechanisms of Evolutionary Specialization.</title>
        <authorList>
            <person name="Sun Y."/>
            <person name="Deng T."/>
            <person name="Zhang A."/>
            <person name="Moore M.J."/>
            <person name="Landis J.B."/>
            <person name="Lin N."/>
            <person name="Zhang H."/>
            <person name="Zhang X."/>
            <person name="Huang J."/>
            <person name="Zhang X."/>
            <person name="Sun H."/>
            <person name="Wang H."/>
        </authorList>
    </citation>
    <scope>NUCLEOTIDE SEQUENCE [LARGE SCALE GENOMIC DNA]</scope>
    <source>
        <strain evidence="5">TB1705</strain>
        <tissue evidence="5">Leaf</tissue>
    </source>
</reference>
<keyword evidence="1" id="KW-0862">Zinc</keyword>
<accession>A0A7J7P1R0</accession>
<feature type="region of interest" description="Disordered" evidence="3">
    <location>
        <begin position="126"/>
        <end position="147"/>
    </location>
</feature>
<dbReference type="Gene3D" id="4.10.60.10">
    <property type="entry name" value="Zinc finger, CCHC-type"/>
    <property type="match status" value="1"/>
</dbReference>